<gene>
    <name evidence="7" type="ORF">IV500_13285</name>
</gene>
<dbReference type="InterPro" id="IPR023772">
    <property type="entry name" value="DNA-bd_HTH_TetR-type_CS"/>
</dbReference>
<keyword evidence="2" id="KW-0805">Transcription regulation</keyword>
<evidence type="ECO:0000256" key="2">
    <source>
        <dbReference type="ARBA" id="ARBA00023015"/>
    </source>
</evidence>
<evidence type="ECO:0000256" key="4">
    <source>
        <dbReference type="ARBA" id="ARBA00023163"/>
    </source>
</evidence>
<feature type="DNA-binding region" description="H-T-H motif" evidence="5">
    <location>
        <begin position="31"/>
        <end position="50"/>
    </location>
</feature>
<dbReference type="Pfam" id="PF13977">
    <property type="entry name" value="TetR_C_6"/>
    <property type="match status" value="1"/>
</dbReference>
<proteinExistence type="predicted"/>
<keyword evidence="3 5" id="KW-0238">DNA-binding</keyword>
<keyword evidence="8" id="KW-1185">Reference proteome</keyword>
<evidence type="ECO:0000256" key="1">
    <source>
        <dbReference type="ARBA" id="ARBA00022491"/>
    </source>
</evidence>
<keyword evidence="4" id="KW-0804">Transcription</keyword>
<dbReference type="PROSITE" id="PS50977">
    <property type="entry name" value="HTH_TETR_2"/>
    <property type="match status" value="1"/>
</dbReference>
<dbReference type="GO" id="GO:0003677">
    <property type="term" value="F:DNA binding"/>
    <property type="evidence" value="ECO:0007669"/>
    <property type="project" value="UniProtKB-UniRule"/>
</dbReference>
<evidence type="ECO:0000313" key="7">
    <source>
        <dbReference type="EMBL" id="MBG0740354.1"/>
    </source>
</evidence>
<dbReference type="AlphaFoldDB" id="A0A931G8M3"/>
<dbReference type="Gene3D" id="1.10.357.10">
    <property type="entry name" value="Tetracycline Repressor, domain 2"/>
    <property type="match status" value="1"/>
</dbReference>
<dbReference type="SUPFAM" id="SSF48498">
    <property type="entry name" value="Tetracyclin repressor-like, C-terminal domain"/>
    <property type="match status" value="1"/>
</dbReference>
<evidence type="ECO:0000313" key="8">
    <source>
        <dbReference type="Proteomes" id="UP000655366"/>
    </source>
</evidence>
<protein>
    <submittedName>
        <fullName evidence="7">TetR family transcriptional regulator C-terminal domain-containing protein</fullName>
    </submittedName>
</protein>
<dbReference type="InterPro" id="IPR039538">
    <property type="entry name" value="BetI_C"/>
</dbReference>
<accession>A0A931G8M3</accession>
<name>A0A931G8M3_9MICC</name>
<evidence type="ECO:0000256" key="3">
    <source>
        <dbReference type="ARBA" id="ARBA00023125"/>
    </source>
</evidence>
<comment type="caution">
    <text evidence="7">The sequence shown here is derived from an EMBL/GenBank/DDBJ whole genome shotgun (WGS) entry which is preliminary data.</text>
</comment>
<dbReference type="InterPro" id="IPR001647">
    <property type="entry name" value="HTH_TetR"/>
</dbReference>
<dbReference type="PROSITE" id="PS01081">
    <property type="entry name" value="HTH_TETR_1"/>
    <property type="match status" value="1"/>
</dbReference>
<reference evidence="7 8" key="1">
    <citation type="submission" date="2020-11" db="EMBL/GenBank/DDBJ databases">
        <title>Arthrobacter antarcticus sp. nov., isolated from Antarctic Soil.</title>
        <authorList>
            <person name="Li J."/>
        </authorList>
    </citation>
    <scope>NUCLEOTIDE SEQUENCE [LARGE SCALE GENOMIC DNA]</scope>
    <source>
        <strain evidence="7 8">Z1-20</strain>
    </source>
</reference>
<dbReference type="InterPro" id="IPR009057">
    <property type="entry name" value="Homeodomain-like_sf"/>
</dbReference>
<dbReference type="InterPro" id="IPR036271">
    <property type="entry name" value="Tet_transcr_reg_TetR-rel_C_sf"/>
</dbReference>
<dbReference type="SUPFAM" id="SSF46689">
    <property type="entry name" value="Homeodomain-like"/>
    <property type="match status" value="1"/>
</dbReference>
<sequence>MPKVVDSLVRREEVAQALFRVVAASGLESASLRTVAAEAGLAVGSVRHYFQDQSELMIFAFRTVSSRIRGRVEKRVMALEAAQDGDYAVGQDADGDDAVGQDAIRPVVSKRPAAAACVDVLMELLPVDQERRLESSVWLSFVTAARTDRVLGDEADGGYRGTAILVGRIIMVLLAAPETRMELDPVLEAERLLALIDGLCLHMLLQPGWSTEELSRTVVETHLASLKSC</sequence>
<dbReference type="Proteomes" id="UP000655366">
    <property type="component" value="Unassembled WGS sequence"/>
</dbReference>
<evidence type="ECO:0000259" key="6">
    <source>
        <dbReference type="PROSITE" id="PS50977"/>
    </source>
</evidence>
<dbReference type="RefSeq" id="WP_196397287.1">
    <property type="nucleotide sequence ID" value="NZ_JADNYM010000016.1"/>
</dbReference>
<evidence type="ECO:0000256" key="5">
    <source>
        <dbReference type="PROSITE-ProRule" id="PRU00335"/>
    </source>
</evidence>
<keyword evidence="1" id="KW-0678">Repressor</keyword>
<organism evidence="7 8">
    <name type="scientific">Arthrobacter terrae</name>
    <dbReference type="NCBI Taxonomy" id="2935737"/>
    <lineage>
        <taxon>Bacteria</taxon>
        <taxon>Bacillati</taxon>
        <taxon>Actinomycetota</taxon>
        <taxon>Actinomycetes</taxon>
        <taxon>Micrococcales</taxon>
        <taxon>Micrococcaceae</taxon>
        <taxon>Arthrobacter</taxon>
    </lineage>
</organism>
<dbReference type="EMBL" id="JADNYM010000016">
    <property type="protein sequence ID" value="MBG0740354.1"/>
    <property type="molecule type" value="Genomic_DNA"/>
</dbReference>
<feature type="domain" description="HTH tetR-type" evidence="6">
    <location>
        <begin position="8"/>
        <end position="68"/>
    </location>
</feature>